<comment type="caution">
    <text evidence="1">The sequence shown here is derived from an EMBL/GenBank/DDBJ whole genome shotgun (WGS) entry which is preliminary data.</text>
</comment>
<proteinExistence type="predicted"/>
<name>A0ABW7RL44_9ACTN</name>
<evidence type="ECO:0000313" key="1">
    <source>
        <dbReference type="EMBL" id="MFH8588492.1"/>
    </source>
</evidence>
<gene>
    <name evidence="1" type="primary">casA</name>
    <name evidence="1" type="synonym">cse1</name>
    <name evidence="1" type="ORF">ACH4GP_29555</name>
</gene>
<dbReference type="Proteomes" id="UP001610990">
    <property type="component" value="Unassembled WGS sequence"/>
</dbReference>
<reference evidence="1 2" key="1">
    <citation type="submission" date="2024-10" db="EMBL/GenBank/DDBJ databases">
        <title>The Natural Products Discovery Center: Release of the First 8490 Sequenced Strains for Exploring Actinobacteria Biosynthetic Diversity.</title>
        <authorList>
            <person name="Kalkreuter E."/>
            <person name="Kautsar S.A."/>
            <person name="Yang D."/>
            <person name="Bader C.D."/>
            <person name="Teijaro C.N."/>
            <person name="Fluegel L."/>
            <person name="Davis C.M."/>
            <person name="Simpson J.R."/>
            <person name="Lauterbach L."/>
            <person name="Steele A.D."/>
            <person name="Gui C."/>
            <person name="Meng S."/>
            <person name="Li G."/>
            <person name="Viehrig K."/>
            <person name="Ye F."/>
            <person name="Su P."/>
            <person name="Kiefer A.F."/>
            <person name="Nichols A."/>
            <person name="Cepeda A.J."/>
            <person name="Yan W."/>
            <person name="Fan B."/>
            <person name="Jiang Y."/>
            <person name="Adhikari A."/>
            <person name="Zheng C.-J."/>
            <person name="Schuster L."/>
            <person name="Cowan T.M."/>
            <person name="Smanski M.J."/>
            <person name="Chevrette M.G."/>
            <person name="De Carvalho L.P.S."/>
            <person name="Shen B."/>
        </authorList>
    </citation>
    <scope>NUCLEOTIDE SEQUENCE [LARGE SCALE GENOMIC DNA]</scope>
    <source>
        <strain evidence="1 2">NPDC018013</strain>
    </source>
</reference>
<protein>
    <submittedName>
        <fullName evidence="1">Type I-E CRISPR-associated protein Cse1/CasA</fullName>
    </submittedName>
</protein>
<keyword evidence="2" id="KW-1185">Reference proteome</keyword>
<sequence length="508" mass="56414">MSAELHDLLTEPDFPVRWVGAVPAGDRPEAVGLRELFLRAHEISALAIPLAPALSGLYRLLYALTARITELDLSDAWHADRGRILASGHFDAAGIDGYFGSYSDRFRLYDPERPFLQDRRLSVECDKPAGLNKLITTRPSGSNHSWFEHSVDARPHPVSSAEALQHLLIWRYYGPSGRCAARTVRGTKEANSTAGPLRTALTYHPLGRTLFETLLAGLAEPDRARHYDRTGDPCPWERDAPTDPLTLKGVVTGPMSQLVGHNQHALLLVPGARGAEAANAYITWAYRERIPRDDDYLIWQTSQAGNRYARHADCRRGLWRDLDALLLNDPPGVETRRPRVFPTAIDVFEELEEEGLRVQALGIDQEGQAKDKQVVSATTPPVVQFMEERDMAQARLVGDLRLAGERAGRRLDRAAKQAWALFSNAAKAEDCAWSATAAAHYWPAAEAEFWQRLHQRRFDGAARSFRTTTERIYDAITQSAAGTARGARACESARIELYGGRPKKTPGA</sequence>
<dbReference type="Pfam" id="PF09481">
    <property type="entry name" value="CRISPR_Cse1"/>
    <property type="match status" value="1"/>
</dbReference>
<dbReference type="EMBL" id="JBIRGH010000024">
    <property type="protein sequence ID" value="MFH8588492.1"/>
    <property type="molecule type" value="Genomic_DNA"/>
</dbReference>
<dbReference type="NCBIfam" id="TIGR02547">
    <property type="entry name" value="casA_cse1"/>
    <property type="match status" value="1"/>
</dbReference>
<dbReference type="RefSeq" id="WP_397675478.1">
    <property type="nucleotide sequence ID" value="NZ_JBIRGH010000024.1"/>
</dbReference>
<evidence type="ECO:0000313" key="2">
    <source>
        <dbReference type="Proteomes" id="UP001610990"/>
    </source>
</evidence>
<organism evidence="1 2">
    <name type="scientific">Streptomyces celluloflavus</name>
    <dbReference type="NCBI Taxonomy" id="58344"/>
    <lineage>
        <taxon>Bacteria</taxon>
        <taxon>Bacillati</taxon>
        <taxon>Actinomycetota</taxon>
        <taxon>Actinomycetes</taxon>
        <taxon>Kitasatosporales</taxon>
        <taxon>Streptomycetaceae</taxon>
        <taxon>Streptomyces</taxon>
    </lineage>
</organism>
<accession>A0ABW7RL44</accession>
<dbReference type="InterPro" id="IPR013381">
    <property type="entry name" value="CRISPR-assoc_prot_Cse1"/>
</dbReference>